<proteinExistence type="predicted"/>
<dbReference type="Gene3D" id="3.40.50.2000">
    <property type="entry name" value="Glycogen Phosphorylase B"/>
    <property type="match status" value="1"/>
</dbReference>
<dbReference type="Pfam" id="PF13439">
    <property type="entry name" value="Glyco_transf_4"/>
    <property type="match status" value="1"/>
</dbReference>
<dbReference type="RefSeq" id="WP_170053039.1">
    <property type="nucleotide sequence ID" value="NZ_JABBKX010000002.1"/>
</dbReference>
<dbReference type="SUPFAM" id="SSF53756">
    <property type="entry name" value="UDP-Glycosyltransferase/glycogen phosphorylase"/>
    <property type="match status" value="1"/>
</dbReference>
<gene>
    <name evidence="2" type="ORF">GWK16_05920</name>
</gene>
<name>A0A848EB53_9PROT</name>
<evidence type="ECO:0000259" key="1">
    <source>
        <dbReference type="Pfam" id="PF13439"/>
    </source>
</evidence>
<reference evidence="2 3" key="1">
    <citation type="submission" date="2020-03" db="EMBL/GenBank/DDBJ databases">
        <authorList>
            <person name="Sun Q."/>
        </authorList>
    </citation>
    <scope>NUCLEOTIDE SEQUENCE [LARGE SCALE GENOMIC DNA]</scope>
    <source>
        <strain evidence="2 3">JC162</strain>
    </source>
</reference>
<dbReference type="EMBL" id="JABBKX010000002">
    <property type="protein sequence ID" value="NMJ40769.1"/>
    <property type="molecule type" value="Genomic_DNA"/>
</dbReference>
<accession>A0A848EB53</accession>
<dbReference type="Proteomes" id="UP000548582">
    <property type="component" value="Unassembled WGS sequence"/>
</dbReference>
<dbReference type="GO" id="GO:0016757">
    <property type="term" value="F:glycosyltransferase activity"/>
    <property type="evidence" value="ECO:0007669"/>
    <property type="project" value="UniProtKB-ARBA"/>
</dbReference>
<comment type="caution">
    <text evidence="2">The sequence shown here is derived from an EMBL/GenBank/DDBJ whole genome shotgun (WGS) entry which is preliminary data.</text>
</comment>
<organism evidence="2 3">
    <name type="scientific">Neoroseomonas marina</name>
    <dbReference type="NCBI Taxonomy" id="1232220"/>
    <lineage>
        <taxon>Bacteria</taxon>
        <taxon>Pseudomonadati</taxon>
        <taxon>Pseudomonadota</taxon>
        <taxon>Alphaproteobacteria</taxon>
        <taxon>Acetobacterales</taxon>
        <taxon>Acetobacteraceae</taxon>
        <taxon>Neoroseomonas</taxon>
    </lineage>
</organism>
<sequence>MAHAPRAAQGVPRLPRTILLTNITLSGRSGTEVVTEQLADGLRRRGHTVLVFTPQIGPLGDAMRARGHRVADRPGALPRPDIIHAHHTGPAMAALAAHPGVPGVFVSHDAAAPFDAAPPHPGIRRVLAVDERCRARLVDDGLAPAAVGLLPNAVDLSRIPPRTRPLPPRPTRAVVLTKHDAHLPAIRAACAAAGIALDAYGSGPGRMTEAPETLFAEADLVFATARSALEAAAAGAGVVVCDARGCAGFLTRAAAEAWLPWNLGAGILAKPADQAGIAAAIAAWSAPEAEAATALVRAQRSLDTLLDRIEALHEEVLAESLATDPAAEAAATGAFIAGWVPNFDRNAPWHRLAHAVGGPAEPRPWDALSAQLAALAEAQPARMAVLQAEATALRAAVATLQADMASQAARTEALLRRGPLRRLRDDLAHLWRATVPLAIRAPLWRWRAGRTAAPGQGGSGSGPP</sequence>
<keyword evidence="3" id="KW-1185">Reference proteome</keyword>
<evidence type="ECO:0000313" key="2">
    <source>
        <dbReference type="EMBL" id="NMJ40769.1"/>
    </source>
</evidence>
<protein>
    <submittedName>
        <fullName evidence="2">Glycosyltransferase</fullName>
    </submittedName>
</protein>
<dbReference type="AlphaFoldDB" id="A0A848EB53"/>
<evidence type="ECO:0000313" key="3">
    <source>
        <dbReference type="Proteomes" id="UP000548582"/>
    </source>
</evidence>
<feature type="domain" description="Glycosyltransferase subfamily 4-like N-terminal" evidence="1">
    <location>
        <begin position="29"/>
        <end position="158"/>
    </location>
</feature>
<dbReference type="InterPro" id="IPR028098">
    <property type="entry name" value="Glyco_trans_4-like_N"/>
</dbReference>
<keyword evidence="2" id="KW-0808">Transferase</keyword>